<dbReference type="PANTHER" id="PTHR43685">
    <property type="entry name" value="GLYCOSYLTRANSFERASE"/>
    <property type="match status" value="1"/>
</dbReference>
<dbReference type="Proteomes" id="UP001470023">
    <property type="component" value="Unassembled WGS sequence"/>
</dbReference>
<keyword evidence="2" id="KW-0808">Transferase</keyword>
<dbReference type="Pfam" id="PF00535">
    <property type="entry name" value="Glycos_transf_2"/>
    <property type="match status" value="1"/>
</dbReference>
<dbReference type="CDD" id="cd00761">
    <property type="entry name" value="Glyco_tranf_GTA_type"/>
    <property type="match status" value="1"/>
</dbReference>
<keyword evidence="3" id="KW-1185">Reference proteome</keyword>
<dbReference type="EC" id="2.4.-.-" evidence="2"/>
<gene>
    <name evidence="2" type="ORF">ABT272_40790</name>
</gene>
<dbReference type="PANTHER" id="PTHR43685:SF2">
    <property type="entry name" value="GLYCOSYLTRANSFERASE 2-LIKE DOMAIN-CONTAINING PROTEIN"/>
    <property type="match status" value="1"/>
</dbReference>
<evidence type="ECO:0000259" key="1">
    <source>
        <dbReference type="Pfam" id="PF00535"/>
    </source>
</evidence>
<protein>
    <submittedName>
        <fullName evidence="2">Glycosyltransferase family A protein</fullName>
        <ecNumber evidence="2">2.4.-.-</ecNumber>
    </submittedName>
</protein>
<accession>A0ABV1UJT3</accession>
<dbReference type="SUPFAM" id="SSF53448">
    <property type="entry name" value="Nucleotide-diphospho-sugar transferases"/>
    <property type="match status" value="1"/>
</dbReference>
<comment type="caution">
    <text evidence="2">The sequence shown here is derived from an EMBL/GenBank/DDBJ whole genome shotgun (WGS) entry which is preliminary data.</text>
</comment>
<reference evidence="2 3" key="1">
    <citation type="submission" date="2024-06" db="EMBL/GenBank/DDBJ databases">
        <title>The Natural Products Discovery Center: Release of the First 8490 Sequenced Strains for Exploring Actinobacteria Biosynthetic Diversity.</title>
        <authorList>
            <person name="Kalkreuter E."/>
            <person name="Kautsar S.A."/>
            <person name="Yang D."/>
            <person name="Bader C.D."/>
            <person name="Teijaro C.N."/>
            <person name="Fluegel L."/>
            <person name="Davis C.M."/>
            <person name="Simpson J.R."/>
            <person name="Lauterbach L."/>
            <person name="Steele A.D."/>
            <person name="Gui C."/>
            <person name="Meng S."/>
            <person name="Li G."/>
            <person name="Viehrig K."/>
            <person name="Ye F."/>
            <person name="Su P."/>
            <person name="Kiefer A.F."/>
            <person name="Nichols A."/>
            <person name="Cepeda A.J."/>
            <person name="Yan W."/>
            <person name="Fan B."/>
            <person name="Jiang Y."/>
            <person name="Adhikari A."/>
            <person name="Zheng C.-J."/>
            <person name="Schuster L."/>
            <person name="Cowan T.M."/>
            <person name="Smanski M.J."/>
            <person name="Chevrette M.G."/>
            <person name="De Carvalho L.P.S."/>
            <person name="Shen B."/>
        </authorList>
    </citation>
    <scope>NUCLEOTIDE SEQUENCE [LARGE SCALE GENOMIC DNA]</scope>
    <source>
        <strain evidence="2 3">NPDC001166</strain>
    </source>
</reference>
<keyword evidence="2" id="KW-0328">Glycosyltransferase</keyword>
<evidence type="ECO:0000313" key="2">
    <source>
        <dbReference type="EMBL" id="MER6433993.1"/>
    </source>
</evidence>
<dbReference type="GO" id="GO:0016757">
    <property type="term" value="F:glycosyltransferase activity"/>
    <property type="evidence" value="ECO:0007669"/>
    <property type="project" value="UniProtKB-KW"/>
</dbReference>
<name>A0ABV1UJT3_9ACTN</name>
<feature type="domain" description="Glycosyltransferase 2-like" evidence="1">
    <location>
        <begin position="83"/>
        <end position="139"/>
    </location>
</feature>
<dbReference type="RefSeq" id="WP_123441470.1">
    <property type="nucleotide sequence ID" value="NZ_JBEOZW010000114.1"/>
</dbReference>
<dbReference type="InterPro" id="IPR050834">
    <property type="entry name" value="Glycosyltransf_2"/>
</dbReference>
<evidence type="ECO:0000313" key="3">
    <source>
        <dbReference type="Proteomes" id="UP001470023"/>
    </source>
</evidence>
<dbReference type="Gene3D" id="3.90.550.10">
    <property type="entry name" value="Spore Coat Polysaccharide Biosynthesis Protein SpsA, Chain A"/>
    <property type="match status" value="1"/>
</dbReference>
<proteinExistence type="predicted"/>
<organism evidence="2 3">
    <name type="scientific">Streptomyces sp. 900105245</name>
    <dbReference type="NCBI Taxonomy" id="3154379"/>
    <lineage>
        <taxon>Bacteria</taxon>
        <taxon>Bacillati</taxon>
        <taxon>Actinomycetota</taxon>
        <taxon>Actinomycetes</taxon>
        <taxon>Kitasatosporales</taxon>
        <taxon>Streptomycetaceae</taxon>
        <taxon>Streptomyces</taxon>
    </lineage>
</organism>
<dbReference type="InterPro" id="IPR029044">
    <property type="entry name" value="Nucleotide-diphossugar_trans"/>
</dbReference>
<dbReference type="EMBL" id="JBEPAZ010000078">
    <property type="protein sequence ID" value="MER6433993.1"/>
    <property type="molecule type" value="Genomic_DNA"/>
</dbReference>
<sequence length="260" mass="29181">MTVTVVTPTKGRPRSLRRALRSVAAQEGLSAAHVVVGDDCPHLRDEDRRRALEEEFPHARFVNVAPADHPDMPRDYLPARLSYLRNLGVGLARTPYVAHLDDDNAYAPGHLRSLVDLLERNPQAGVAHSWRRLLTEDGAEFVPDGEDPWHPIPRQRAASYRTLARHGVFVPGSPVVRDMMRMTGDGMLNRVDTNELLLRRETHELVPFPTDFTVWQRILETTEDMALCERLLRAGVVAVCSEQDTVDYYMGGFSNAAALV</sequence>
<dbReference type="InterPro" id="IPR001173">
    <property type="entry name" value="Glyco_trans_2-like"/>
</dbReference>